<protein>
    <recommendedName>
        <fullName evidence="3">histidine kinase</fullName>
        <ecNumber evidence="3">2.7.13.3</ecNumber>
    </recommendedName>
</protein>
<dbReference type="InterPro" id="IPR003594">
    <property type="entry name" value="HATPase_dom"/>
</dbReference>
<dbReference type="SUPFAM" id="SSF47384">
    <property type="entry name" value="Homodimeric domain of signal transducing histidine kinase"/>
    <property type="match status" value="1"/>
</dbReference>
<evidence type="ECO:0000256" key="7">
    <source>
        <dbReference type="ARBA" id="ARBA00022777"/>
    </source>
</evidence>
<keyword evidence="9" id="KW-0902">Two-component regulatory system</keyword>
<evidence type="ECO:0000313" key="14">
    <source>
        <dbReference type="EMBL" id="GII59483.1"/>
    </source>
</evidence>
<dbReference type="PANTHER" id="PTHR45436">
    <property type="entry name" value="SENSOR HISTIDINE KINASE YKOH"/>
    <property type="match status" value="1"/>
</dbReference>
<dbReference type="InterPro" id="IPR004358">
    <property type="entry name" value="Sig_transdc_His_kin-like_C"/>
</dbReference>
<comment type="subcellular location">
    <subcellularLocation>
        <location evidence="2">Cell membrane</location>
    </subcellularLocation>
</comment>
<feature type="transmembrane region" description="Helical" evidence="11">
    <location>
        <begin position="163"/>
        <end position="184"/>
    </location>
</feature>
<dbReference type="EC" id="2.7.13.3" evidence="3"/>
<evidence type="ECO:0000259" key="12">
    <source>
        <dbReference type="PROSITE" id="PS50109"/>
    </source>
</evidence>
<keyword evidence="5" id="KW-0808">Transferase</keyword>
<reference evidence="14" key="1">
    <citation type="submission" date="2021-01" db="EMBL/GenBank/DDBJ databases">
        <title>Whole genome shotgun sequence of Planotetraspora thailandica NBRC 104271.</title>
        <authorList>
            <person name="Komaki H."/>
            <person name="Tamura T."/>
        </authorList>
    </citation>
    <scope>NUCLEOTIDE SEQUENCE</scope>
    <source>
        <strain evidence="14">NBRC 104271</strain>
    </source>
</reference>
<dbReference type="GO" id="GO:0000155">
    <property type="term" value="F:phosphorelay sensor kinase activity"/>
    <property type="evidence" value="ECO:0007669"/>
    <property type="project" value="InterPro"/>
</dbReference>
<dbReference type="Pfam" id="PF00512">
    <property type="entry name" value="HisKA"/>
    <property type="match status" value="1"/>
</dbReference>
<feature type="domain" description="Histidine kinase" evidence="12">
    <location>
        <begin position="246"/>
        <end position="452"/>
    </location>
</feature>
<name>A0A8J3Y254_9ACTN</name>
<evidence type="ECO:0000256" key="3">
    <source>
        <dbReference type="ARBA" id="ARBA00012438"/>
    </source>
</evidence>
<dbReference type="PROSITE" id="PS50109">
    <property type="entry name" value="HIS_KIN"/>
    <property type="match status" value="1"/>
</dbReference>
<dbReference type="SUPFAM" id="SSF158472">
    <property type="entry name" value="HAMP domain-like"/>
    <property type="match status" value="1"/>
</dbReference>
<dbReference type="SMART" id="SM00388">
    <property type="entry name" value="HisKA"/>
    <property type="match status" value="1"/>
</dbReference>
<evidence type="ECO:0000256" key="5">
    <source>
        <dbReference type="ARBA" id="ARBA00022679"/>
    </source>
</evidence>
<evidence type="ECO:0000256" key="9">
    <source>
        <dbReference type="ARBA" id="ARBA00023012"/>
    </source>
</evidence>
<dbReference type="InterPro" id="IPR036097">
    <property type="entry name" value="HisK_dim/P_sf"/>
</dbReference>
<evidence type="ECO:0000256" key="10">
    <source>
        <dbReference type="ARBA" id="ARBA00023136"/>
    </source>
</evidence>
<evidence type="ECO:0000256" key="6">
    <source>
        <dbReference type="ARBA" id="ARBA00022692"/>
    </source>
</evidence>
<dbReference type="SMART" id="SM00304">
    <property type="entry name" value="HAMP"/>
    <property type="match status" value="1"/>
</dbReference>
<evidence type="ECO:0000313" key="15">
    <source>
        <dbReference type="Proteomes" id="UP000605992"/>
    </source>
</evidence>
<gene>
    <name evidence="14" type="ORF">Pth03_78720</name>
</gene>
<organism evidence="14 15">
    <name type="scientific">Planotetraspora thailandica</name>
    <dbReference type="NCBI Taxonomy" id="487172"/>
    <lineage>
        <taxon>Bacteria</taxon>
        <taxon>Bacillati</taxon>
        <taxon>Actinomycetota</taxon>
        <taxon>Actinomycetes</taxon>
        <taxon>Streptosporangiales</taxon>
        <taxon>Streptosporangiaceae</taxon>
        <taxon>Planotetraspora</taxon>
    </lineage>
</organism>
<dbReference type="EMBL" id="BOOR01000086">
    <property type="protein sequence ID" value="GII59483.1"/>
    <property type="molecule type" value="Genomic_DNA"/>
</dbReference>
<dbReference type="PRINTS" id="PR00344">
    <property type="entry name" value="BCTRLSENSOR"/>
</dbReference>
<evidence type="ECO:0000256" key="8">
    <source>
        <dbReference type="ARBA" id="ARBA00022989"/>
    </source>
</evidence>
<dbReference type="CDD" id="cd00082">
    <property type="entry name" value="HisKA"/>
    <property type="match status" value="1"/>
</dbReference>
<dbReference type="Proteomes" id="UP000605992">
    <property type="component" value="Unassembled WGS sequence"/>
</dbReference>
<feature type="transmembrane region" description="Helical" evidence="11">
    <location>
        <begin position="12"/>
        <end position="38"/>
    </location>
</feature>
<evidence type="ECO:0000256" key="4">
    <source>
        <dbReference type="ARBA" id="ARBA00022553"/>
    </source>
</evidence>
<dbReference type="Gene3D" id="3.30.565.10">
    <property type="entry name" value="Histidine kinase-like ATPase, C-terminal domain"/>
    <property type="match status" value="1"/>
</dbReference>
<keyword evidence="4" id="KW-0597">Phosphoprotein</keyword>
<accession>A0A8J3Y254</accession>
<dbReference type="CDD" id="cd06225">
    <property type="entry name" value="HAMP"/>
    <property type="match status" value="1"/>
</dbReference>
<evidence type="ECO:0000256" key="2">
    <source>
        <dbReference type="ARBA" id="ARBA00004236"/>
    </source>
</evidence>
<keyword evidence="8 11" id="KW-1133">Transmembrane helix</keyword>
<dbReference type="Pfam" id="PF02518">
    <property type="entry name" value="HATPase_c"/>
    <property type="match status" value="1"/>
</dbReference>
<keyword evidence="7" id="KW-0418">Kinase</keyword>
<evidence type="ECO:0000256" key="11">
    <source>
        <dbReference type="SAM" id="Phobius"/>
    </source>
</evidence>
<dbReference type="InterPro" id="IPR003660">
    <property type="entry name" value="HAMP_dom"/>
</dbReference>
<proteinExistence type="predicted"/>
<dbReference type="InterPro" id="IPR003661">
    <property type="entry name" value="HisK_dim/P_dom"/>
</dbReference>
<comment type="caution">
    <text evidence="14">The sequence shown here is derived from an EMBL/GenBank/DDBJ whole genome shotgun (WGS) entry which is preliminary data.</text>
</comment>
<dbReference type="SMART" id="SM00387">
    <property type="entry name" value="HATPase_c"/>
    <property type="match status" value="1"/>
</dbReference>
<keyword evidence="15" id="KW-1185">Reference proteome</keyword>
<dbReference type="Pfam" id="PF00672">
    <property type="entry name" value="HAMP"/>
    <property type="match status" value="1"/>
</dbReference>
<dbReference type="Gene3D" id="6.10.340.10">
    <property type="match status" value="1"/>
</dbReference>
<dbReference type="InterPro" id="IPR050428">
    <property type="entry name" value="TCS_sensor_his_kinase"/>
</dbReference>
<dbReference type="AlphaFoldDB" id="A0A8J3Y254"/>
<dbReference type="SUPFAM" id="SSF55874">
    <property type="entry name" value="ATPase domain of HSP90 chaperone/DNA topoisomerase II/histidine kinase"/>
    <property type="match status" value="1"/>
</dbReference>
<dbReference type="Gene3D" id="1.10.287.130">
    <property type="match status" value="1"/>
</dbReference>
<dbReference type="PANTHER" id="PTHR45436:SF5">
    <property type="entry name" value="SENSOR HISTIDINE KINASE TRCS"/>
    <property type="match status" value="1"/>
</dbReference>
<keyword evidence="6 11" id="KW-0812">Transmembrane</keyword>
<evidence type="ECO:0000256" key="1">
    <source>
        <dbReference type="ARBA" id="ARBA00000085"/>
    </source>
</evidence>
<dbReference type="PROSITE" id="PS50885">
    <property type="entry name" value="HAMP"/>
    <property type="match status" value="1"/>
</dbReference>
<dbReference type="GO" id="GO:0005886">
    <property type="term" value="C:plasma membrane"/>
    <property type="evidence" value="ECO:0007669"/>
    <property type="project" value="UniProtKB-SubCell"/>
</dbReference>
<dbReference type="InterPro" id="IPR005467">
    <property type="entry name" value="His_kinase_dom"/>
</dbReference>
<feature type="domain" description="HAMP" evidence="13">
    <location>
        <begin position="185"/>
        <end position="238"/>
    </location>
</feature>
<evidence type="ECO:0000259" key="13">
    <source>
        <dbReference type="PROSITE" id="PS50885"/>
    </source>
</evidence>
<sequence>MVMNLRPHSIRARFTLLSAIISFAVFAIIGAGLDLAIWTRLQDNVYKQTERVATDWIGSWTPGRAVPPTPKTQINLLQLVDSRDKVVAASPAAARQGPLTTFRPPLDDRIQHGTQCGPRHGCLILTAIRVPPLETTVLWRGQPHYVYAGMAEPGLIATHELELLTSAGVLAATALAAWATWWLVGRTLRPVAMIRARTAEITVSDLSMRVPEPPGRDEIAQLARTSNKTLARLEAAVEQQRHFASVVSHELRSPVAGLHTQLEEALLYPGDVDPVTTIRTALSTTERLQAIIDDLLVLARIRSAPPAAPEPIDLAALVTEEAKGKVHGTPVRTTTSGPVVVLGNRIQLIGVLNNLVVNAQRHAHSIVEVTASRSGGHAVVTVTDDGEGIAPKDRERVFEPFVRLDDGRRRDPGGSGLGLAICRAIVTAHHGTVEIEDSPRGARFVVRLPLIGAETAPSPN</sequence>
<dbReference type="InterPro" id="IPR036890">
    <property type="entry name" value="HATPase_C_sf"/>
</dbReference>
<comment type="catalytic activity">
    <reaction evidence="1">
        <text>ATP + protein L-histidine = ADP + protein N-phospho-L-histidine.</text>
        <dbReference type="EC" id="2.7.13.3"/>
    </reaction>
</comment>
<keyword evidence="10 11" id="KW-0472">Membrane</keyword>